<evidence type="ECO:0000313" key="2">
    <source>
        <dbReference type="EMBL" id="MDR6243643.1"/>
    </source>
</evidence>
<dbReference type="InterPro" id="IPR001387">
    <property type="entry name" value="Cro/C1-type_HTH"/>
</dbReference>
<comment type="caution">
    <text evidence="2">The sequence shown here is derived from an EMBL/GenBank/DDBJ whole genome shotgun (WGS) entry which is preliminary data.</text>
</comment>
<sequence length="69" mass="7993">MEMMLNEAERLIFARKRRKLSQGELARQIGSYQTRISRLENAHSKPTEQEKLLIQQVLNTPIWALAAGE</sequence>
<gene>
    <name evidence="2" type="ORF">JOC58_001536</name>
</gene>
<dbReference type="SUPFAM" id="SSF47413">
    <property type="entry name" value="lambda repressor-like DNA-binding domains"/>
    <property type="match status" value="1"/>
</dbReference>
<dbReference type="Pfam" id="PF01381">
    <property type="entry name" value="HTH_3"/>
    <property type="match status" value="1"/>
</dbReference>
<organism evidence="2 3">
    <name type="scientific">Paenibacillus hunanensis</name>
    <dbReference type="NCBI Taxonomy" id="539262"/>
    <lineage>
        <taxon>Bacteria</taxon>
        <taxon>Bacillati</taxon>
        <taxon>Bacillota</taxon>
        <taxon>Bacilli</taxon>
        <taxon>Bacillales</taxon>
        <taxon>Paenibacillaceae</taxon>
        <taxon>Paenibacillus</taxon>
    </lineage>
</organism>
<dbReference type="SMART" id="SM00530">
    <property type="entry name" value="HTH_XRE"/>
    <property type="match status" value="1"/>
</dbReference>
<accession>A0ABU1IWN2</accession>
<dbReference type="Proteomes" id="UP001185028">
    <property type="component" value="Unassembled WGS sequence"/>
</dbReference>
<dbReference type="PROSITE" id="PS50943">
    <property type="entry name" value="HTH_CROC1"/>
    <property type="match status" value="1"/>
</dbReference>
<reference evidence="2 3" key="1">
    <citation type="submission" date="2023-07" db="EMBL/GenBank/DDBJ databases">
        <title>Genomic Encyclopedia of Type Strains, Phase IV (KMG-IV): sequencing the most valuable type-strain genomes for metagenomic binning, comparative biology and taxonomic classification.</title>
        <authorList>
            <person name="Goeker M."/>
        </authorList>
    </citation>
    <scope>NUCLEOTIDE SEQUENCE [LARGE SCALE GENOMIC DNA]</scope>
    <source>
        <strain evidence="2 3">DSM 22170</strain>
    </source>
</reference>
<evidence type="ECO:0000313" key="3">
    <source>
        <dbReference type="Proteomes" id="UP001185028"/>
    </source>
</evidence>
<proteinExistence type="predicted"/>
<feature type="domain" description="HTH cro/C1-type" evidence="1">
    <location>
        <begin position="11"/>
        <end position="65"/>
    </location>
</feature>
<evidence type="ECO:0000259" key="1">
    <source>
        <dbReference type="PROSITE" id="PS50943"/>
    </source>
</evidence>
<dbReference type="InterPro" id="IPR010982">
    <property type="entry name" value="Lambda_DNA-bd_dom_sf"/>
</dbReference>
<keyword evidence="3" id="KW-1185">Reference proteome</keyword>
<dbReference type="CDD" id="cd00093">
    <property type="entry name" value="HTH_XRE"/>
    <property type="match status" value="1"/>
</dbReference>
<protein>
    <submittedName>
        <fullName evidence="2">Transcriptional regulator with XRE-family HTH domain</fullName>
    </submittedName>
</protein>
<dbReference type="Gene3D" id="1.10.260.40">
    <property type="entry name" value="lambda repressor-like DNA-binding domains"/>
    <property type="match status" value="1"/>
</dbReference>
<name>A0ABU1IWN2_9BACL</name>
<dbReference type="EMBL" id="JAVDQH010000005">
    <property type="protein sequence ID" value="MDR6243643.1"/>
    <property type="molecule type" value="Genomic_DNA"/>
</dbReference>